<dbReference type="PANTHER" id="PTHR43877:SF2">
    <property type="entry name" value="AMINOALKYLPHOSPHONATE N-ACETYLTRANSFERASE-RELATED"/>
    <property type="match status" value="1"/>
</dbReference>
<dbReference type="Proteomes" id="UP000273516">
    <property type="component" value="Unassembled WGS sequence"/>
</dbReference>
<protein>
    <submittedName>
        <fullName evidence="4">GNAT family N-acetyltransferase</fullName>
    </submittedName>
</protein>
<evidence type="ECO:0000259" key="3">
    <source>
        <dbReference type="PROSITE" id="PS51186"/>
    </source>
</evidence>
<reference evidence="4 5" key="1">
    <citation type="submission" date="2018-07" db="EMBL/GenBank/DDBJ databases">
        <authorList>
            <person name="Zhang Y."/>
            <person name="Wang L."/>
            <person name="Ma S."/>
        </authorList>
    </citation>
    <scope>NUCLEOTIDE SEQUENCE [LARGE SCALE GENOMIC DNA]</scope>
    <source>
        <strain evidence="4 5">4-2</strain>
    </source>
</reference>
<evidence type="ECO:0000313" key="5">
    <source>
        <dbReference type="Proteomes" id="UP000273516"/>
    </source>
</evidence>
<dbReference type="AlphaFoldDB" id="A0A3M0MFV6"/>
<organism evidence="4 5">
    <name type="scientific">Paracoccus alkanivorans</name>
    <dbReference type="NCBI Taxonomy" id="2116655"/>
    <lineage>
        <taxon>Bacteria</taxon>
        <taxon>Pseudomonadati</taxon>
        <taxon>Pseudomonadota</taxon>
        <taxon>Alphaproteobacteria</taxon>
        <taxon>Rhodobacterales</taxon>
        <taxon>Paracoccaceae</taxon>
        <taxon>Paracoccus</taxon>
    </lineage>
</organism>
<dbReference type="SUPFAM" id="SSF55729">
    <property type="entry name" value="Acyl-CoA N-acyltransferases (Nat)"/>
    <property type="match status" value="1"/>
</dbReference>
<dbReference type="InterPro" id="IPR016181">
    <property type="entry name" value="Acyl_CoA_acyltransferase"/>
</dbReference>
<keyword evidence="1 4" id="KW-0808">Transferase</keyword>
<dbReference type="PROSITE" id="PS51186">
    <property type="entry name" value="GNAT"/>
    <property type="match status" value="1"/>
</dbReference>
<sequence length="157" mass="17265">MKICAPVPDAALPQAIQLWRSAFGSPGRAGRPCAENAIAAMRGEVIEGIVGLRDHRGGFLAASPPLARLLFRPAPPTADLVLDGIVVRHPRRGCGRALIFAAEAEARRRRRDGLRAEVRLRNRDAMAFYRSLGFVEETRGRFGWPWSGMVAVMRKPI</sequence>
<comment type="caution">
    <text evidence="4">The sequence shown here is derived from an EMBL/GenBank/DDBJ whole genome shotgun (WGS) entry which is preliminary data.</text>
</comment>
<keyword evidence="5" id="KW-1185">Reference proteome</keyword>
<gene>
    <name evidence="4" type="ORF">C9E81_07955</name>
</gene>
<evidence type="ECO:0000313" key="4">
    <source>
        <dbReference type="EMBL" id="RMC36571.1"/>
    </source>
</evidence>
<dbReference type="OrthoDB" id="7771980at2"/>
<keyword evidence="2" id="KW-0012">Acyltransferase</keyword>
<evidence type="ECO:0000256" key="1">
    <source>
        <dbReference type="ARBA" id="ARBA00022679"/>
    </source>
</evidence>
<dbReference type="Pfam" id="PF00583">
    <property type="entry name" value="Acetyltransf_1"/>
    <property type="match status" value="1"/>
</dbReference>
<feature type="domain" description="N-acetyltransferase" evidence="3">
    <location>
        <begin position="1"/>
        <end position="157"/>
    </location>
</feature>
<dbReference type="InterPro" id="IPR050832">
    <property type="entry name" value="Bact_Acetyltransf"/>
</dbReference>
<evidence type="ECO:0000256" key="2">
    <source>
        <dbReference type="ARBA" id="ARBA00023315"/>
    </source>
</evidence>
<accession>A0A3M0MFV6</accession>
<dbReference type="Gene3D" id="3.40.630.30">
    <property type="match status" value="1"/>
</dbReference>
<dbReference type="InterPro" id="IPR000182">
    <property type="entry name" value="GNAT_dom"/>
</dbReference>
<dbReference type="RefSeq" id="WP_122111740.1">
    <property type="nucleotide sequence ID" value="NZ_QOKZ01000002.1"/>
</dbReference>
<dbReference type="EMBL" id="QOKZ01000002">
    <property type="protein sequence ID" value="RMC36571.1"/>
    <property type="molecule type" value="Genomic_DNA"/>
</dbReference>
<name>A0A3M0MFV6_9RHOB</name>
<dbReference type="PANTHER" id="PTHR43877">
    <property type="entry name" value="AMINOALKYLPHOSPHONATE N-ACETYLTRANSFERASE-RELATED-RELATED"/>
    <property type="match status" value="1"/>
</dbReference>
<proteinExistence type="predicted"/>
<dbReference type="GO" id="GO:0016747">
    <property type="term" value="F:acyltransferase activity, transferring groups other than amino-acyl groups"/>
    <property type="evidence" value="ECO:0007669"/>
    <property type="project" value="InterPro"/>
</dbReference>